<dbReference type="RefSeq" id="WP_147260270.1">
    <property type="nucleotide sequence ID" value="NZ_VIWU01000001.1"/>
</dbReference>
<sequence>MTVVFVHGVPETSAVWRGVRAHLDGDAVAVDLPGFGSPRPAGFGATKDEYARWLADALRRLDRPIDLVGHDWGAGFVMRVATAHDVPLRSWVVDVGAVFHPDYVWHDMAQVWQTPGAGEERTAATVAAGPDARAGFLRAAGVPEADAATVAAAYDATMGGCILDLYRSAVPNPYADWGTELDRPAPVPGLVLQPTADPYDDPAASAEVATRLGARTERLEGLGHWWMLQDPAAAAGALRSFWGSLHP</sequence>
<dbReference type="InterPro" id="IPR050228">
    <property type="entry name" value="Carboxylesterase_BioH"/>
</dbReference>
<dbReference type="OrthoDB" id="4540226at2"/>
<feature type="domain" description="AB hydrolase-1" evidence="1">
    <location>
        <begin position="3"/>
        <end position="235"/>
    </location>
</feature>
<name>A0A561T417_9PSEU</name>
<evidence type="ECO:0000259" key="1">
    <source>
        <dbReference type="Pfam" id="PF12697"/>
    </source>
</evidence>
<reference evidence="2 3" key="1">
    <citation type="submission" date="2019-06" db="EMBL/GenBank/DDBJ databases">
        <title>Sequencing the genomes of 1000 actinobacteria strains.</title>
        <authorList>
            <person name="Klenk H.-P."/>
        </authorList>
    </citation>
    <scope>NUCLEOTIDE SEQUENCE [LARGE SCALE GENOMIC DNA]</scope>
    <source>
        <strain evidence="2 3">DSM 45671</strain>
    </source>
</reference>
<dbReference type="PANTHER" id="PTHR43194:SF2">
    <property type="entry name" value="PEROXISOMAL MEMBRANE PROTEIN LPX1"/>
    <property type="match status" value="1"/>
</dbReference>
<dbReference type="Gene3D" id="3.40.50.1820">
    <property type="entry name" value="alpha/beta hydrolase"/>
    <property type="match status" value="1"/>
</dbReference>
<dbReference type="PRINTS" id="PR00412">
    <property type="entry name" value="EPOXHYDRLASE"/>
</dbReference>
<dbReference type="EMBL" id="VIWU01000001">
    <property type="protein sequence ID" value="TWF81853.1"/>
    <property type="molecule type" value="Genomic_DNA"/>
</dbReference>
<protein>
    <submittedName>
        <fullName evidence="2">Pimeloyl-ACP methyl ester carboxylesterase</fullName>
    </submittedName>
</protein>
<dbReference type="InterPro" id="IPR000639">
    <property type="entry name" value="Epox_hydrolase-like"/>
</dbReference>
<gene>
    <name evidence="2" type="ORF">FHX44_117798</name>
</gene>
<dbReference type="SUPFAM" id="SSF53474">
    <property type="entry name" value="alpha/beta-Hydrolases"/>
    <property type="match status" value="1"/>
</dbReference>
<proteinExistence type="predicted"/>
<dbReference type="GO" id="GO:0003824">
    <property type="term" value="F:catalytic activity"/>
    <property type="evidence" value="ECO:0007669"/>
    <property type="project" value="InterPro"/>
</dbReference>
<organism evidence="2 3">
    <name type="scientific">Pseudonocardia hierapolitana</name>
    <dbReference type="NCBI Taxonomy" id="1128676"/>
    <lineage>
        <taxon>Bacteria</taxon>
        <taxon>Bacillati</taxon>
        <taxon>Actinomycetota</taxon>
        <taxon>Actinomycetes</taxon>
        <taxon>Pseudonocardiales</taxon>
        <taxon>Pseudonocardiaceae</taxon>
        <taxon>Pseudonocardia</taxon>
    </lineage>
</organism>
<evidence type="ECO:0000313" key="2">
    <source>
        <dbReference type="EMBL" id="TWF81853.1"/>
    </source>
</evidence>
<dbReference type="PANTHER" id="PTHR43194">
    <property type="entry name" value="HYDROLASE ALPHA/BETA FOLD FAMILY"/>
    <property type="match status" value="1"/>
</dbReference>
<comment type="caution">
    <text evidence="2">The sequence shown here is derived from an EMBL/GenBank/DDBJ whole genome shotgun (WGS) entry which is preliminary data.</text>
</comment>
<dbReference type="Proteomes" id="UP000321261">
    <property type="component" value="Unassembled WGS sequence"/>
</dbReference>
<keyword evidence="3" id="KW-1185">Reference proteome</keyword>
<dbReference type="Pfam" id="PF12697">
    <property type="entry name" value="Abhydrolase_6"/>
    <property type="match status" value="1"/>
</dbReference>
<accession>A0A561T417</accession>
<dbReference type="InterPro" id="IPR029058">
    <property type="entry name" value="AB_hydrolase_fold"/>
</dbReference>
<dbReference type="AlphaFoldDB" id="A0A561T417"/>
<dbReference type="InterPro" id="IPR000073">
    <property type="entry name" value="AB_hydrolase_1"/>
</dbReference>
<evidence type="ECO:0000313" key="3">
    <source>
        <dbReference type="Proteomes" id="UP000321261"/>
    </source>
</evidence>